<evidence type="ECO:0000256" key="5">
    <source>
        <dbReference type="ARBA" id="ARBA00023157"/>
    </source>
</evidence>
<keyword evidence="4" id="KW-0560">Oxidoreductase</keyword>
<dbReference type="PANTHER" id="PTHR13887:SF14">
    <property type="entry name" value="DISULFIDE BOND FORMATION PROTEIN D"/>
    <property type="match status" value="1"/>
</dbReference>
<dbReference type="CDD" id="cd02972">
    <property type="entry name" value="DsbA_family"/>
    <property type="match status" value="1"/>
</dbReference>
<dbReference type="Pfam" id="PF13462">
    <property type="entry name" value="Thioredoxin_4"/>
    <property type="match status" value="1"/>
</dbReference>
<comment type="function">
    <text evidence="1">May be required for disulfide bond formation in some proteins.</text>
</comment>
<dbReference type="PROSITE" id="PS51352">
    <property type="entry name" value="THIOREDOXIN_2"/>
    <property type="match status" value="1"/>
</dbReference>
<dbReference type="EMBL" id="BMGI01000001">
    <property type="protein sequence ID" value="GGD20319.1"/>
    <property type="molecule type" value="Genomic_DNA"/>
</dbReference>
<accession>A0ABQ1Q9W0</accession>
<keyword evidence="5" id="KW-1015">Disulfide bond</keyword>
<evidence type="ECO:0000256" key="4">
    <source>
        <dbReference type="ARBA" id="ARBA00023002"/>
    </source>
</evidence>
<comment type="similarity">
    <text evidence="2">Belongs to the thioredoxin family. DsbA subfamily.</text>
</comment>
<keyword evidence="3" id="KW-0732">Signal</keyword>
<dbReference type="SUPFAM" id="SSF52833">
    <property type="entry name" value="Thioredoxin-like"/>
    <property type="match status" value="1"/>
</dbReference>
<feature type="domain" description="Thioredoxin" evidence="7">
    <location>
        <begin position="28"/>
        <end position="220"/>
    </location>
</feature>
<comment type="caution">
    <text evidence="8">The sequence shown here is derived from an EMBL/GenBank/DDBJ whole genome shotgun (WGS) entry which is preliminary data.</text>
</comment>
<proteinExistence type="inferred from homology"/>
<evidence type="ECO:0000313" key="9">
    <source>
        <dbReference type="Proteomes" id="UP000617355"/>
    </source>
</evidence>
<evidence type="ECO:0000256" key="6">
    <source>
        <dbReference type="ARBA" id="ARBA00023284"/>
    </source>
</evidence>
<dbReference type="RefSeq" id="WP_188525664.1">
    <property type="nucleotide sequence ID" value="NZ_BMGI01000001.1"/>
</dbReference>
<reference evidence="9" key="1">
    <citation type="journal article" date="2019" name="Int. J. Syst. Evol. Microbiol.">
        <title>The Global Catalogue of Microorganisms (GCM) 10K type strain sequencing project: providing services to taxonomists for standard genome sequencing and annotation.</title>
        <authorList>
            <consortium name="The Broad Institute Genomics Platform"/>
            <consortium name="The Broad Institute Genome Sequencing Center for Infectious Disease"/>
            <person name="Wu L."/>
            <person name="Ma J."/>
        </authorList>
    </citation>
    <scope>NUCLEOTIDE SEQUENCE [LARGE SCALE GENOMIC DNA]</scope>
    <source>
        <strain evidence="9">CGMCC 1.12922</strain>
    </source>
</reference>
<protein>
    <submittedName>
        <fullName evidence="8">Thiol-disulfide oxidoreductase</fullName>
    </submittedName>
</protein>
<evidence type="ECO:0000256" key="3">
    <source>
        <dbReference type="ARBA" id="ARBA00022729"/>
    </source>
</evidence>
<evidence type="ECO:0000313" key="8">
    <source>
        <dbReference type="EMBL" id="GGD20319.1"/>
    </source>
</evidence>
<keyword evidence="9" id="KW-1185">Reference proteome</keyword>
<sequence>MTRILPVIALVLAAVAGGAWYLTQPAGSGVVTPAEAQTTAETPDADMILPDRVLGSEDAPVTVVVYSSYTCPHCANFHADQFKNLKAEYIDTGKVRYVHREVYFDRYALWGGMIANCGGDMRYFGIADMLYEQQKDWIGSGDGDEILGNLRRMGKTAGLSDDEVDACFADQEMATKLVATYQSTAEADGINATPTLVIDGEKHSNMSYDALKDIIEERLAAQ</sequence>
<keyword evidence="6" id="KW-0676">Redox-active center</keyword>
<evidence type="ECO:0000256" key="1">
    <source>
        <dbReference type="ARBA" id="ARBA00003565"/>
    </source>
</evidence>
<dbReference type="InterPro" id="IPR036249">
    <property type="entry name" value="Thioredoxin-like_sf"/>
</dbReference>
<gene>
    <name evidence="8" type="ORF">GCM10011358_01100</name>
</gene>
<dbReference type="Gene3D" id="3.40.30.10">
    <property type="entry name" value="Glutaredoxin"/>
    <property type="match status" value="1"/>
</dbReference>
<evidence type="ECO:0000259" key="7">
    <source>
        <dbReference type="PROSITE" id="PS51352"/>
    </source>
</evidence>
<dbReference type="InterPro" id="IPR013766">
    <property type="entry name" value="Thioredoxin_domain"/>
</dbReference>
<name>A0ABQ1Q9W0_9RHOB</name>
<dbReference type="PANTHER" id="PTHR13887">
    <property type="entry name" value="GLUTATHIONE S-TRANSFERASE KAPPA"/>
    <property type="match status" value="1"/>
</dbReference>
<dbReference type="InterPro" id="IPR012336">
    <property type="entry name" value="Thioredoxin-like_fold"/>
</dbReference>
<organism evidence="8 9">
    <name type="scientific">Sinisalibacter lacisalsi</name>
    <dbReference type="NCBI Taxonomy" id="1526570"/>
    <lineage>
        <taxon>Bacteria</taxon>
        <taxon>Pseudomonadati</taxon>
        <taxon>Pseudomonadota</taxon>
        <taxon>Alphaproteobacteria</taxon>
        <taxon>Rhodobacterales</taxon>
        <taxon>Roseobacteraceae</taxon>
        <taxon>Sinisalibacter</taxon>
    </lineage>
</organism>
<evidence type="ECO:0000256" key="2">
    <source>
        <dbReference type="ARBA" id="ARBA00005791"/>
    </source>
</evidence>
<dbReference type="Proteomes" id="UP000617355">
    <property type="component" value="Unassembled WGS sequence"/>
</dbReference>